<gene>
    <name evidence="4" type="ORF">HL667_33585</name>
</gene>
<accession>A0ABX2CP39</accession>
<evidence type="ECO:0000259" key="3">
    <source>
        <dbReference type="PROSITE" id="PS51898"/>
    </source>
</evidence>
<dbReference type="EMBL" id="JABFDN010000029">
    <property type="protein sequence ID" value="NPU69964.1"/>
    <property type="molecule type" value="Genomic_DNA"/>
</dbReference>
<feature type="domain" description="Tyr recombinase" evidence="3">
    <location>
        <begin position="160"/>
        <end position="352"/>
    </location>
</feature>
<evidence type="ECO:0000256" key="1">
    <source>
        <dbReference type="ARBA" id="ARBA00023172"/>
    </source>
</evidence>
<dbReference type="InterPro" id="IPR013762">
    <property type="entry name" value="Integrase-like_cat_sf"/>
</dbReference>
<dbReference type="PROSITE" id="PS51898">
    <property type="entry name" value="TYR_RECOMBINASE"/>
    <property type="match status" value="1"/>
</dbReference>
<reference evidence="4" key="1">
    <citation type="submission" date="2020-05" db="EMBL/GenBank/DDBJ databases">
        <title>Nod-independent and nitrogen-fixing Bradyrhizobium aeschynomene sp. nov. isolated from nodules of Aeschynomene indica.</title>
        <authorList>
            <person name="Zhang Z."/>
        </authorList>
    </citation>
    <scope>NUCLEOTIDE SEQUENCE</scope>
    <source>
        <strain evidence="4">83012</strain>
    </source>
</reference>
<keyword evidence="1" id="KW-0233">DNA recombination</keyword>
<protein>
    <submittedName>
        <fullName evidence="4">Tyrosine-type recombinase/integrase</fullName>
    </submittedName>
</protein>
<dbReference type="InterPro" id="IPR002104">
    <property type="entry name" value="Integrase_catalytic"/>
</dbReference>
<keyword evidence="5" id="KW-1185">Reference proteome</keyword>
<evidence type="ECO:0000313" key="4">
    <source>
        <dbReference type="EMBL" id="NPU69964.1"/>
    </source>
</evidence>
<dbReference type="Pfam" id="PF00589">
    <property type="entry name" value="Phage_integrase"/>
    <property type="match status" value="1"/>
</dbReference>
<evidence type="ECO:0000313" key="5">
    <source>
        <dbReference type="Proteomes" id="UP000886476"/>
    </source>
</evidence>
<dbReference type="Gene3D" id="1.10.443.10">
    <property type="entry name" value="Intergrase catalytic core"/>
    <property type="match status" value="1"/>
</dbReference>
<comment type="caution">
    <text evidence="4">The sequence shown here is derived from an EMBL/GenBank/DDBJ whole genome shotgun (WGS) entry which is preliminary data.</text>
</comment>
<organism evidence="4 5">
    <name type="scientific">Bradyrhizobium aeschynomenes</name>
    <dbReference type="NCBI Taxonomy" id="2734909"/>
    <lineage>
        <taxon>Bacteria</taxon>
        <taxon>Pseudomonadati</taxon>
        <taxon>Pseudomonadota</taxon>
        <taxon>Alphaproteobacteria</taxon>
        <taxon>Hyphomicrobiales</taxon>
        <taxon>Nitrobacteraceae</taxon>
        <taxon>Bradyrhizobium</taxon>
    </lineage>
</organism>
<name>A0ABX2CP39_9BRAD</name>
<dbReference type="Proteomes" id="UP000886476">
    <property type="component" value="Unassembled WGS sequence"/>
</dbReference>
<dbReference type="InterPro" id="IPR011010">
    <property type="entry name" value="DNA_brk_join_enz"/>
</dbReference>
<feature type="region of interest" description="Disordered" evidence="2">
    <location>
        <begin position="1"/>
        <end position="36"/>
    </location>
</feature>
<dbReference type="RefSeq" id="WP_172115483.1">
    <property type="nucleotide sequence ID" value="NZ_JABFDN010000029.1"/>
</dbReference>
<proteinExistence type="predicted"/>
<dbReference type="SUPFAM" id="SSF56349">
    <property type="entry name" value="DNA breaking-rejoining enzymes"/>
    <property type="match status" value="1"/>
</dbReference>
<sequence>MPLTLRPPRKGRTPNFEIRGTHRGPKGSFRVETTSGTPRRARALEILRAIEDCIDTHGCWPAPEAAPDPEQPTFQSAALAYLKAGGRRKYVARLVQHFGSTPLAEMTQGVIDAGAAELYPNVSPATRNGYLYTPVSAIMHHALGDACPVIRRPKGAKGNVKTDFLWPEDAFAIIDAAEAIDGEFALYLLLLLYTGVRKSEGLSLLRADVRPAEAAAWLRTSKNEDPRMLQLRTDLAQRIAAHLEASRGHQGHGDRLFRFNEGGHFKHLLTRAKLAACGLPCPKRRPTKWKPPAHRLAFVGFHTFRHTWATWMRRYGGADVQGLAATSNWRDPRSAARYAHVVSREEWSRVESLPDAASIKQQQRNFK</sequence>
<evidence type="ECO:0000256" key="2">
    <source>
        <dbReference type="SAM" id="MobiDB-lite"/>
    </source>
</evidence>